<evidence type="ECO:0000313" key="2">
    <source>
        <dbReference type="EMBL" id="CAK0844963.1"/>
    </source>
</evidence>
<feature type="compositionally biased region" description="Basic residues" evidence="1">
    <location>
        <begin position="23"/>
        <end position="35"/>
    </location>
</feature>
<comment type="caution">
    <text evidence="2">The sequence shown here is derived from an EMBL/GenBank/DDBJ whole genome shotgun (WGS) entry which is preliminary data.</text>
</comment>
<sequence>MILGTREPRGLRAQVPLEPRGAQRQRPRHLFRRFRPGTPGASAARTRRVADGQRQRHRGERRLDGRGDRGGGEEGRLAGEADDYLVFVISDANLGSYGITPEMLRRVLTADPKVTACAIFIAERGAADMLSAALPAGRGYVCLDVERLPSILKDVFARAAVGG</sequence>
<dbReference type="InterPro" id="IPR039891">
    <property type="entry name" value="VWA8"/>
</dbReference>
<accession>A0ABN9TGH7</accession>
<organism evidence="2 3">
    <name type="scientific">Prorocentrum cordatum</name>
    <dbReference type="NCBI Taxonomy" id="2364126"/>
    <lineage>
        <taxon>Eukaryota</taxon>
        <taxon>Sar</taxon>
        <taxon>Alveolata</taxon>
        <taxon>Dinophyceae</taxon>
        <taxon>Prorocentrales</taxon>
        <taxon>Prorocentraceae</taxon>
        <taxon>Prorocentrum</taxon>
    </lineage>
</organism>
<feature type="region of interest" description="Disordered" evidence="1">
    <location>
        <begin position="1"/>
        <end position="76"/>
    </location>
</feature>
<gene>
    <name evidence="2" type="ORF">PCOR1329_LOCUS38910</name>
</gene>
<protein>
    <submittedName>
        <fullName evidence="2">Uncharacterized protein</fullName>
    </submittedName>
</protein>
<dbReference type="PANTHER" id="PTHR21610">
    <property type="entry name" value="VON WILLEBRAND FACTOR A DOMAIN-CONTAINING PROTEIN 8"/>
    <property type="match status" value="1"/>
</dbReference>
<reference evidence="2" key="1">
    <citation type="submission" date="2023-10" db="EMBL/GenBank/DDBJ databases">
        <authorList>
            <person name="Chen Y."/>
            <person name="Shah S."/>
            <person name="Dougan E. K."/>
            <person name="Thang M."/>
            <person name="Chan C."/>
        </authorList>
    </citation>
    <scope>NUCLEOTIDE SEQUENCE [LARGE SCALE GENOMIC DNA]</scope>
</reference>
<dbReference type="Proteomes" id="UP001189429">
    <property type="component" value="Unassembled WGS sequence"/>
</dbReference>
<dbReference type="EMBL" id="CAUYUJ010014705">
    <property type="protein sequence ID" value="CAK0844963.1"/>
    <property type="molecule type" value="Genomic_DNA"/>
</dbReference>
<feature type="compositionally biased region" description="Basic and acidic residues" evidence="1">
    <location>
        <begin position="61"/>
        <end position="76"/>
    </location>
</feature>
<keyword evidence="3" id="KW-1185">Reference proteome</keyword>
<dbReference type="PANTHER" id="PTHR21610:SF9">
    <property type="entry name" value="VON WILLEBRAND FACTOR A DOMAIN-CONTAINING PROTEIN 8"/>
    <property type="match status" value="1"/>
</dbReference>
<feature type="compositionally biased region" description="Basic and acidic residues" evidence="1">
    <location>
        <begin position="1"/>
        <end position="10"/>
    </location>
</feature>
<name>A0ABN9TGH7_9DINO</name>
<evidence type="ECO:0000313" key="3">
    <source>
        <dbReference type="Proteomes" id="UP001189429"/>
    </source>
</evidence>
<evidence type="ECO:0000256" key="1">
    <source>
        <dbReference type="SAM" id="MobiDB-lite"/>
    </source>
</evidence>
<proteinExistence type="predicted"/>